<gene>
    <name evidence="2" type="ORF">NCGR_LOCUS35151</name>
</gene>
<feature type="transmembrane region" description="Helical" evidence="1">
    <location>
        <begin position="42"/>
        <end position="62"/>
    </location>
</feature>
<dbReference type="AlphaFoldDB" id="A0A811PXR7"/>
<feature type="transmembrane region" description="Helical" evidence="1">
    <location>
        <begin position="103"/>
        <end position="121"/>
    </location>
</feature>
<accession>A0A811PXR7</accession>
<keyword evidence="1" id="KW-0472">Membrane</keyword>
<feature type="transmembrane region" description="Helical" evidence="1">
    <location>
        <begin position="133"/>
        <end position="153"/>
    </location>
</feature>
<feature type="transmembrane region" description="Helical" evidence="1">
    <location>
        <begin position="68"/>
        <end position="91"/>
    </location>
</feature>
<proteinExistence type="predicted"/>
<dbReference type="EMBL" id="CAJGYO010000008">
    <property type="protein sequence ID" value="CAD6251405.1"/>
    <property type="molecule type" value="Genomic_DNA"/>
</dbReference>
<keyword evidence="1" id="KW-0812">Transmembrane</keyword>
<comment type="caution">
    <text evidence="2">The sequence shown here is derived from an EMBL/GenBank/DDBJ whole genome shotgun (WGS) entry which is preliminary data.</text>
</comment>
<reference evidence="2" key="1">
    <citation type="submission" date="2020-10" db="EMBL/GenBank/DDBJ databases">
        <authorList>
            <person name="Han B."/>
            <person name="Lu T."/>
            <person name="Zhao Q."/>
            <person name="Huang X."/>
            <person name="Zhao Y."/>
        </authorList>
    </citation>
    <scope>NUCLEOTIDE SEQUENCE</scope>
</reference>
<keyword evidence="1" id="KW-1133">Transmembrane helix</keyword>
<dbReference type="InterPro" id="IPR045501">
    <property type="entry name" value="DUF6490"/>
</dbReference>
<protein>
    <submittedName>
        <fullName evidence="2">Uncharacterized protein</fullName>
    </submittedName>
</protein>
<evidence type="ECO:0000313" key="2">
    <source>
        <dbReference type="EMBL" id="CAD6251405.1"/>
    </source>
</evidence>
<dbReference type="PANTHER" id="PTHR46610:SF27">
    <property type="entry name" value="PGG DOMAIN-CONTAINING PROTEIN"/>
    <property type="match status" value="1"/>
</dbReference>
<organism evidence="2 3">
    <name type="scientific">Miscanthus lutarioriparius</name>
    <dbReference type="NCBI Taxonomy" id="422564"/>
    <lineage>
        <taxon>Eukaryota</taxon>
        <taxon>Viridiplantae</taxon>
        <taxon>Streptophyta</taxon>
        <taxon>Embryophyta</taxon>
        <taxon>Tracheophyta</taxon>
        <taxon>Spermatophyta</taxon>
        <taxon>Magnoliopsida</taxon>
        <taxon>Liliopsida</taxon>
        <taxon>Poales</taxon>
        <taxon>Poaceae</taxon>
        <taxon>PACMAD clade</taxon>
        <taxon>Panicoideae</taxon>
        <taxon>Andropogonodae</taxon>
        <taxon>Andropogoneae</taxon>
        <taxon>Saccharinae</taxon>
        <taxon>Miscanthus</taxon>
    </lineage>
</organism>
<dbReference type="Pfam" id="PF20100">
    <property type="entry name" value="DUF6490"/>
    <property type="match status" value="1"/>
</dbReference>
<evidence type="ECO:0000313" key="3">
    <source>
        <dbReference type="Proteomes" id="UP000604825"/>
    </source>
</evidence>
<name>A0A811PXR7_9POAL</name>
<dbReference type="Proteomes" id="UP000604825">
    <property type="component" value="Unassembled WGS sequence"/>
</dbReference>
<keyword evidence="3" id="KW-1185">Reference proteome</keyword>
<evidence type="ECO:0000256" key="1">
    <source>
        <dbReference type="SAM" id="Phobius"/>
    </source>
</evidence>
<sequence>MTAAPQAAMAGQPVNAAAVDDPLLVDQEANYPQADNNGGSSFPWPTVLGFLILSFNAAMAIIRSQGNMMAIAFVGFSYAVLIALFVCLRMYERARAGSSKREWLKIAVWILTTLLTFSFSYKVAAIMPAPVAVVVWLMAFATVAGGFVAFFIYKEK</sequence>
<dbReference type="PANTHER" id="PTHR46610">
    <property type="entry name" value="OS05G0181300 PROTEIN"/>
    <property type="match status" value="1"/>
</dbReference>
<dbReference type="OrthoDB" id="672268at2759"/>